<dbReference type="Proteomes" id="UP000034961">
    <property type="component" value="Unassembled WGS sequence"/>
</dbReference>
<keyword evidence="3" id="KW-0808">Transferase</keyword>
<evidence type="ECO:0000313" key="3">
    <source>
        <dbReference type="EMBL" id="KKR94911.1"/>
    </source>
</evidence>
<gene>
    <name evidence="3" type="ORF">UU41_C0002G0032</name>
</gene>
<accession>A0A0G0V5B1</accession>
<feature type="transmembrane region" description="Helical" evidence="1">
    <location>
        <begin position="212"/>
        <end position="235"/>
    </location>
</feature>
<dbReference type="SUPFAM" id="SSF53335">
    <property type="entry name" value="S-adenosyl-L-methionine-dependent methyltransferases"/>
    <property type="match status" value="1"/>
</dbReference>
<dbReference type="InterPro" id="IPR029063">
    <property type="entry name" value="SAM-dependent_MTases_sf"/>
</dbReference>
<keyword evidence="3" id="KW-0489">Methyltransferase</keyword>
<dbReference type="GO" id="GO:0032259">
    <property type="term" value="P:methylation"/>
    <property type="evidence" value="ECO:0007669"/>
    <property type="project" value="UniProtKB-KW"/>
</dbReference>
<dbReference type="CDD" id="cd02440">
    <property type="entry name" value="AdoMet_MTases"/>
    <property type="match status" value="1"/>
</dbReference>
<dbReference type="InterPro" id="IPR013216">
    <property type="entry name" value="Methyltransf_11"/>
</dbReference>
<evidence type="ECO:0000259" key="2">
    <source>
        <dbReference type="Pfam" id="PF08241"/>
    </source>
</evidence>
<keyword evidence="1" id="KW-0472">Membrane</keyword>
<feature type="transmembrane region" description="Helical" evidence="1">
    <location>
        <begin position="170"/>
        <end position="192"/>
    </location>
</feature>
<dbReference type="PANTHER" id="PTHR43591:SF110">
    <property type="entry name" value="RHODANESE DOMAIN-CONTAINING PROTEIN"/>
    <property type="match status" value="1"/>
</dbReference>
<reference evidence="3 4" key="1">
    <citation type="journal article" date="2015" name="Nature">
        <title>rRNA introns, odd ribosomes, and small enigmatic genomes across a large radiation of phyla.</title>
        <authorList>
            <person name="Brown C.T."/>
            <person name="Hug L.A."/>
            <person name="Thomas B.C."/>
            <person name="Sharon I."/>
            <person name="Castelle C.J."/>
            <person name="Singh A."/>
            <person name="Wilkins M.J."/>
            <person name="Williams K.H."/>
            <person name="Banfield J.F."/>
        </authorList>
    </citation>
    <scope>NUCLEOTIDE SEQUENCE [LARGE SCALE GENOMIC DNA]</scope>
</reference>
<evidence type="ECO:0000256" key="1">
    <source>
        <dbReference type="SAM" id="Phobius"/>
    </source>
</evidence>
<feature type="domain" description="Methyltransferase type 11" evidence="2">
    <location>
        <begin position="49"/>
        <end position="136"/>
    </location>
</feature>
<organism evidence="3 4">
    <name type="scientific">Candidatus Roizmanbacteria bacterium GW2011_GWA1_41_13</name>
    <dbReference type="NCBI Taxonomy" id="1618474"/>
    <lineage>
        <taxon>Bacteria</taxon>
        <taxon>Candidatus Roizmaniibacteriota</taxon>
    </lineage>
</organism>
<dbReference type="AlphaFoldDB" id="A0A0G0V5B1"/>
<keyword evidence="1" id="KW-0812">Transmembrane</keyword>
<dbReference type="GO" id="GO:0008757">
    <property type="term" value="F:S-adenosylmethionine-dependent methyltransferase activity"/>
    <property type="evidence" value="ECO:0007669"/>
    <property type="project" value="InterPro"/>
</dbReference>
<protein>
    <submittedName>
        <fullName evidence="3">Methyltransferase type 11</fullName>
    </submittedName>
</protein>
<name>A0A0G0V5B1_9BACT</name>
<dbReference type="EMBL" id="LCAN01000002">
    <property type="protein sequence ID" value="KKR94911.1"/>
    <property type="molecule type" value="Genomic_DNA"/>
</dbReference>
<sequence>MTGRIKSGWVWYTKRLGRTILHPQYITNSYQYEAIIEAKRRSRKTMRLVDIGCGRMPYRGEIEPLIAEYIGVDHPDISKLYKSEHPPEVLADAHNLPFKNNSFDITLMLQMIEYLSDPQKAIREAFRVLKKRGTVIATVPFLYAIHDIPYDRGRYTKSMLSDWFTSAGFFRVSLVSQGIFIESWFQMLNVWLFKMIERFVLQSKKDVIIPKLILIFLILMTPPIIIVTNSVVFLYRQLVPVQKRTSDYFPLNYLVIAIK</sequence>
<dbReference type="PANTHER" id="PTHR43591">
    <property type="entry name" value="METHYLTRANSFERASE"/>
    <property type="match status" value="1"/>
</dbReference>
<dbReference type="Gene3D" id="3.40.50.150">
    <property type="entry name" value="Vaccinia Virus protein VP39"/>
    <property type="match status" value="1"/>
</dbReference>
<evidence type="ECO:0000313" key="4">
    <source>
        <dbReference type="Proteomes" id="UP000034961"/>
    </source>
</evidence>
<dbReference type="Pfam" id="PF08241">
    <property type="entry name" value="Methyltransf_11"/>
    <property type="match status" value="1"/>
</dbReference>
<comment type="caution">
    <text evidence="3">The sequence shown here is derived from an EMBL/GenBank/DDBJ whole genome shotgun (WGS) entry which is preliminary data.</text>
</comment>
<keyword evidence="1" id="KW-1133">Transmembrane helix</keyword>
<proteinExistence type="predicted"/>